<dbReference type="PANTHER" id="PTHR47327:SF8">
    <property type="entry name" value="FI17836P1"/>
    <property type="match status" value="1"/>
</dbReference>
<dbReference type="AlphaFoldDB" id="A0A9N9XQW6"/>
<protein>
    <submittedName>
        <fullName evidence="5">Uncharacterized protein</fullName>
    </submittedName>
</protein>
<feature type="transmembrane region" description="Helical" evidence="1">
    <location>
        <begin position="636"/>
        <end position="661"/>
    </location>
</feature>
<dbReference type="InterPro" id="IPR052774">
    <property type="entry name" value="Celegans_DevNeuronal_Protein"/>
</dbReference>
<feature type="chain" id="PRO_5040266452" evidence="2">
    <location>
        <begin position="18"/>
        <end position="705"/>
    </location>
</feature>
<dbReference type="SUPFAM" id="SSF57414">
    <property type="entry name" value="Hairpin loop containing domain-like"/>
    <property type="match status" value="1"/>
</dbReference>
<evidence type="ECO:0000259" key="3">
    <source>
        <dbReference type="PROSITE" id="PS50948"/>
    </source>
</evidence>
<dbReference type="SMART" id="SM00241">
    <property type="entry name" value="ZP"/>
    <property type="match status" value="1"/>
</dbReference>
<reference evidence="5" key="1">
    <citation type="submission" date="2022-01" db="EMBL/GenBank/DDBJ databases">
        <authorList>
            <person name="King R."/>
        </authorList>
    </citation>
    <scope>NUCLEOTIDE SEQUENCE</scope>
</reference>
<dbReference type="EMBL" id="OU900100">
    <property type="protein sequence ID" value="CAG9863954.1"/>
    <property type="molecule type" value="Genomic_DNA"/>
</dbReference>
<dbReference type="PROSITE" id="PS50948">
    <property type="entry name" value="PAN"/>
    <property type="match status" value="3"/>
</dbReference>
<dbReference type="InterPro" id="IPR001507">
    <property type="entry name" value="ZP_dom"/>
</dbReference>
<dbReference type="PROSITE" id="PS51034">
    <property type="entry name" value="ZP_2"/>
    <property type="match status" value="1"/>
</dbReference>
<dbReference type="Pfam" id="PF25057">
    <property type="entry name" value="CUT_N"/>
    <property type="match status" value="1"/>
</dbReference>
<keyword evidence="1" id="KW-0812">Transmembrane</keyword>
<gene>
    <name evidence="5" type="ORF">PHYEVI_LOCUS10223</name>
</gene>
<keyword evidence="1" id="KW-1133">Transmembrane helix</keyword>
<feature type="signal peptide" evidence="2">
    <location>
        <begin position="1"/>
        <end position="17"/>
    </location>
</feature>
<sequence length="705" mass="79212">MNLFAIWCLCSINLVLGANILNCPPEGVKFEKVLGLRPANSSRPELLHRSPSTATPVTLECIAKCQANQECASFVLYYGSATCYWYRSIANATEEDNVIDENSAWFVKKCFSNDGSCGKLWIFERIPGATLIGNDTKEVPGAVTRSECERYCLDETQFTCRSAKFAIMDGAPSYYDMGGVKGRCILSDADRHQLPSSFRVSSYSDEYIENQCAPSTNSGDEFCAYEEYDNTTSTHIDLFFPSKTKEECQKLCDEFEQFNCRAYSIIKGDACYLHSEDSKIYGPNALKFLAGSTYYEKANCLNITVSCSETYMTVEYEPDSNFNGKMYMEGFSDNPVCSAPGEGRFHPVSLKIPLLTGQCGIIKADGPVNRTLLSGNLLIQFNSLIQTQNDRLIRVGCIFGNETRVVVGTGVHVSPMQPNKGSVIIIPTENSSVPNVIMKIVDPKTGLDISDTQIGQELQLQIILNQPNNLDIWASHLIAMTERTDESIFLLDDRGCPTDLNIFPALRKIVTKDRIELTAVFQAFKFTDSPIVRFSVNIQFCVGECPPVICGTNIVSHGRKRRGLKIETINGTSVIKLNRNDLRHNKTSVMFQMPLEYIMIVKDSNKYQADRLVTADNQKILVAGYDYITNEVCLDYSLVIALIVLWVLVQIFFVIGSIVLVKRYKRYYQHECTRQSMEELHKNFGIGFSNLENRRVHWADNENIL</sequence>
<evidence type="ECO:0000256" key="1">
    <source>
        <dbReference type="SAM" id="Phobius"/>
    </source>
</evidence>
<organism evidence="5 6">
    <name type="scientific">Phyllotreta striolata</name>
    <name type="common">Striped flea beetle</name>
    <name type="synonym">Crioceris striolata</name>
    <dbReference type="NCBI Taxonomy" id="444603"/>
    <lineage>
        <taxon>Eukaryota</taxon>
        <taxon>Metazoa</taxon>
        <taxon>Ecdysozoa</taxon>
        <taxon>Arthropoda</taxon>
        <taxon>Hexapoda</taxon>
        <taxon>Insecta</taxon>
        <taxon>Pterygota</taxon>
        <taxon>Neoptera</taxon>
        <taxon>Endopterygota</taxon>
        <taxon>Coleoptera</taxon>
        <taxon>Polyphaga</taxon>
        <taxon>Cucujiformia</taxon>
        <taxon>Chrysomeloidea</taxon>
        <taxon>Chrysomelidae</taxon>
        <taxon>Galerucinae</taxon>
        <taxon>Alticini</taxon>
        <taxon>Phyllotreta</taxon>
    </lineage>
</organism>
<feature type="domain" description="Apple" evidence="3">
    <location>
        <begin position="23"/>
        <end position="110"/>
    </location>
</feature>
<dbReference type="PANTHER" id="PTHR47327">
    <property type="entry name" value="FI18240P1-RELATED"/>
    <property type="match status" value="1"/>
</dbReference>
<evidence type="ECO:0000256" key="2">
    <source>
        <dbReference type="SAM" id="SignalP"/>
    </source>
</evidence>
<dbReference type="Proteomes" id="UP001153712">
    <property type="component" value="Chromosome 7"/>
</dbReference>
<evidence type="ECO:0000313" key="6">
    <source>
        <dbReference type="Proteomes" id="UP001153712"/>
    </source>
</evidence>
<dbReference type="SMART" id="SM00473">
    <property type="entry name" value="PAN_AP"/>
    <property type="match status" value="3"/>
</dbReference>
<dbReference type="InterPro" id="IPR003609">
    <property type="entry name" value="Pan_app"/>
</dbReference>
<name>A0A9N9XQW6_PHYSR</name>
<accession>A0A9N9XQW6</accession>
<proteinExistence type="predicted"/>
<dbReference type="Gene3D" id="3.50.4.10">
    <property type="entry name" value="Hepatocyte Growth Factor"/>
    <property type="match status" value="2"/>
</dbReference>
<feature type="domain" description="Apple" evidence="3">
    <location>
        <begin position="117"/>
        <end position="212"/>
    </location>
</feature>
<keyword evidence="2" id="KW-0732">Signal</keyword>
<dbReference type="InterPro" id="IPR056953">
    <property type="entry name" value="CUT_N"/>
</dbReference>
<feature type="domain" description="Apple" evidence="3">
    <location>
        <begin position="223"/>
        <end position="300"/>
    </location>
</feature>
<evidence type="ECO:0000259" key="4">
    <source>
        <dbReference type="PROSITE" id="PS51034"/>
    </source>
</evidence>
<feature type="domain" description="ZP" evidence="4">
    <location>
        <begin position="306"/>
        <end position="557"/>
    </location>
</feature>
<dbReference type="GO" id="GO:0009653">
    <property type="term" value="P:anatomical structure morphogenesis"/>
    <property type="evidence" value="ECO:0007669"/>
    <property type="project" value="TreeGrafter"/>
</dbReference>
<keyword evidence="1" id="KW-0472">Membrane</keyword>
<dbReference type="OrthoDB" id="6430118at2759"/>
<evidence type="ECO:0000313" key="5">
    <source>
        <dbReference type="EMBL" id="CAG9863954.1"/>
    </source>
</evidence>
<dbReference type="Pfam" id="PF00024">
    <property type="entry name" value="PAN_1"/>
    <property type="match status" value="2"/>
</dbReference>
<dbReference type="CDD" id="cd01099">
    <property type="entry name" value="PAN_AP_HGF"/>
    <property type="match status" value="2"/>
</dbReference>
<keyword evidence="6" id="KW-1185">Reference proteome</keyword>